<protein>
    <recommendedName>
        <fullName evidence="2">Flagellar motor switch protein FliN-like C-terminal domain-containing protein</fullName>
    </recommendedName>
</protein>
<dbReference type="AlphaFoldDB" id="A0AAU9Q6U5"/>
<sequence>MDTQDDIKNEGSSLPIGSSDEPSNSASFMPTDQTGRVTVNLGLELGRVRLPLSEWAQVGPGSVLMLSGVGIGEAYLTDAEGVIAYGELVDVAGVLGFQIKRWRGVS</sequence>
<proteinExistence type="predicted"/>
<dbReference type="Pfam" id="PF01052">
    <property type="entry name" value="FliMN_C"/>
    <property type="match status" value="1"/>
</dbReference>
<name>A0AAU9Q6U5_9VIBR</name>
<dbReference type="Proteomes" id="UP001295420">
    <property type="component" value="Unassembled WGS sequence"/>
</dbReference>
<feature type="compositionally biased region" description="Polar residues" evidence="1">
    <location>
        <begin position="10"/>
        <end position="32"/>
    </location>
</feature>
<dbReference type="InterPro" id="IPR001543">
    <property type="entry name" value="FliN-like_C"/>
</dbReference>
<feature type="domain" description="Flagellar motor switch protein FliN-like C-terminal" evidence="2">
    <location>
        <begin position="35"/>
        <end position="102"/>
    </location>
</feature>
<dbReference type="InterPro" id="IPR036429">
    <property type="entry name" value="SpoA-like_sf"/>
</dbReference>
<dbReference type="SUPFAM" id="SSF101801">
    <property type="entry name" value="Surface presentation of antigens (SPOA)"/>
    <property type="match status" value="1"/>
</dbReference>
<accession>A0AAU9Q6U5</accession>
<dbReference type="EMBL" id="CAKMTQ010000021">
    <property type="protein sequence ID" value="CAH1530435.1"/>
    <property type="molecule type" value="Genomic_DNA"/>
</dbReference>
<reference evidence="3" key="1">
    <citation type="submission" date="2022-01" db="EMBL/GenBank/DDBJ databases">
        <authorList>
            <person name="Lagorce A."/>
        </authorList>
    </citation>
    <scope>NUCLEOTIDE SEQUENCE</scope>
    <source>
        <strain evidence="3">Th15_F1_D04</strain>
    </source>
</reference>
<feature type="region of interest" description="Disordered" evidence="1">
    <location>
        <begin position="1"/>
        <end position="32"/>
    </location>
</feature>
<organism evidence="3 4">
    <name type="scientific">Vibrio owensii</name>
    <dbReference type="NCBI Taxonomy" id="696485"/>
    <lineage>
        <taxon>Bacteria</taxon>
        <taxon>Pseudomonadati</taxon>
        <taxon>Pseudomonadota</taxon>
        <taxon>Gammaproteobacteria</taxon>
        <taxon>Vibrionales</taxon>
        <taxon>Vibrionaceae</taxon>
        <taxon>Vibrio</taxon>
    </lineage>
</organism>
<gene>
    <name evidence="3" type="ORF">THF1D04_280044</name>
</gene>
<evidence type="ECO:0000259" key="2">
    <source>
        <dbReference type="Pfam" id="PF01052"/>
    </source>
</evidence>
<dbReference type="Gene3D" id="2.30.330.10">
    <property type="entry name" value="SpoA-like"/>
    <property type="match status" value="1"/>
</dbReference>
<evidence type="ECO:0000313" key="3">
    <source>
        <dbReference type="EMBL" id="CAH1530435.1"/>
    </source>
</evidence>
<evidence type="ECO:0000313" key="4">
    <source>
        <dbReference type="Proteomes" id="UP001295420"/>
    </source>
</evidence>
<comment type="caution">
    <text evidence="3">The sequence shown here is derived from an EMBL/GenBank/DDBJ whole genome shotgun (WGS) entry which is preliminary data.</text>
</comment>
<evidence type="ECO:0000256" key="1">
    <source>
        <dbReference type="SAM" id="MobiDB-lite"/>
    </source>
</evidence>